<gene>
    <name evidence="1" type="ORF">VVAX_03810</name>
</gene>
<dbReference type="RefSeq" id="WP_339091376.1">
    <property type="nucleotide sequence ID" value="NZ_LR743507.1"/>
</dbReference>
<dbReference type="AlphaFoldDB" id="A0A679JGA1"/>
<name>A0A679JGA1_VARPD</name>
<proteinExistence type="predicted"/>
<protein>
    <submittedName>
        <fullName evidence="1">Uncharacterized protein</fullName>
    </submittedName>
</protein>
<evidence type="ECO:0000313" key="1">
    <source>
        <dbReference type="EMBL" id="CAA2106580.1"/>
    </source>
</evidence>
<dbReference type="EMBL" id="LR743507">
    <property type="protein sequence ID" value="CAA2106580.1"/>
    <property type="molecule type" value="Genomic_DNA"/>
</dbReference>
<accession>A0A679JGA1</accession>
<sequence length="134" mass="14527">MKRFILEPRMRATIGGAFCPTGCSIVMFPDPADADHIGHRLIEKGMSGDEVYLLPAQAVLAGISPTVKTSDDPLPSAGTDAATVRAYTRLAREGHACLLVKTRDGAAAERLMELVRTVPYSIAQRYRTLVIEDL</sequence>
<reference evidence="1" key="1">
    <citation type="submission" date="2019-12" db="EMBL/GenBank/DDBJ databases">
        <authorList>
            <person name="Cremers G."/>
        </authorList>
    </citation>
    <scope>NUCLEOTIDE SEQUENCE</scope>
    <source>
        <strain evidence="1">Vvax</strain>
    </source>
</reference>
<organism evidence="1">
    <name type="scientific">Variovorax paradoxus</name>
    <dbReference type="NCBI Taxonomy" id="34073"/>
    <lineage>
        <taxon>Bacteria</taxon>
        <taxon>Pseudomonadati</taxon>
        <taxon>Pseudomonadota</taxon>
        <taxon>Betaproteobacteria</taxon>
        <taxon>Burkholderiales</taxon>
        <taxon>Comamonadaceae</taxon>
        <taxon>Variovorax</taxon>
    </lineage>
</organism>